<evidence type="ECO:0000256" key="3">
    <source>
        <dbReference type="ARBA" id="ARBA00022801"/>
    </source>
</evidence>
<keyword evidence="4 6" id="KW-0464">Manganese</keyword>
<comment type="catalytic activity">
    <reaction evidence="5 6">
        <text>adenine + H2O + H(+) = hypoxanthine + NH4(+)</text>
        <dbReference type="Rhea" id="RHEA:23688"/>
        <dbReference type="ChEBI" id="CHEBI:15377"/>
        <dbReference type="ChEBI" id="CHEBI:15378"/>
        <dbReference type="ChEBI" id="CHEBI:16708"/>
        <dbReference type="ChEBI" id="CHEBI:17368"/>
        <dbReference type="ChEBI" id="CHEBI:28938"/>
        <dbReference type="EC" id="3.5.4.2"/>
    </reaction>
</comment>
<comment type="cofactor">
    <cofactor evidence="6">
        <name>Mn(2+)</name>
        <dbReference type="ChEBI" id="CHEBI:29035"/>
    </cofactor>
</comment>
<dbReference type="PANTHER" id="PTHR11113">
    <property type="entry name" value="N-ACETYLGLUCOSAMINE-6-PHOSPHATE DEACETYLASE"/>
    <property type="match status" value="1"/>
</dbReference>
<comment type="similarity">
    <text evidence="1 6">Belongs to the metallo-dependent hydrolases superfamily. Adenine deaminase family.</text>
</comment>
<feature type="domain" description="Adenine deaminase C-terminal" evidence="8">
    <location>
        <begin position="396"/>
        <end position="560"/>
    </location>
</feature>
<protein>
    <recommendedName>
        <fullName evidence="2 6">Adenine deaminase</fullName>
        <shortName evidence="6">Adenase</shortName>
        <shortName evidence="6">Adenine aminase</shortName>
        <ecNumber evidence="2 6">3.5.4.2</ecNumber>
    </recommendedName>
</protein>
<dbReference type="GO" id="GO:0006146">
    <property type="term" value="P:adenine catabolic process"/>
    <property type="evidence" value="ECO:0007669"/>
    <property type="project" value="InterPro"/>
</dbReference>
<dbReference type="Gene3D" id="3.20.20.140">
    <property type="entry name" value="Metal-dependent hydrolases"/>
    <property type="match status" value="1"/>
</dbReference>
<feature type="domain" description="Amidohydrolase-related" evidence="7">
    <location>
        <begin position="55"/>
        <end position="335"/>
    </location>
</feature>
<evidence type="ECO:0000259" key="8">
    <source>
        <dbReference type="Pfam" id="PF13382"/>
    </source>
</evidence>
<evidence type="ECO:0000256" key="5">
    <source>
        <dbReference type="ARBA" id="ARBA00047720"/>
    </source>
</evidence>
<reference evidence="9 10" key="1">
    <citation type="submission" date="2016-10" db="EMBL/GenBank/DDBJ databases">
        <authorList>
            <person name="de Groot N.N."/>
        </authorList>
    </citation>
    <scope>NUCLEOTIDE SEQUENCE [LARGE SCALE GENOMIC DNA]</scope>
    <source>
        <strain evidence="9 10">DSM 12271</strain>
    </source>
</reference>
<dbReference type="SUPFAM" id="SSF51556">
    <property type="entry name" value="Metallo-dependent hydrolases"/>
    <property type="match status" value="1"/>
</dbReference>
<evidence type="ECO:0000259" key="7">
    <source>
        <dbReference type="Pfam" id="PF01979"/>
    </source>
</evidence>
<proteinExistence type="inferred from homology"/>
<gene>
    <name evidence="6" type="primary">ade</name>
    <name evidence="9" type="ORF">SAMN04488528_100773</name>
</gene>
<keyword evidence="10" id="KW-1185">Reference proteome</keyword>
<dbReference type="Gene3D" id="2.30.40.10">
    <property type="entry name" value="Urease, subunit C, domain 1"/>
    <property type="match status" value="1"/>
</dbReference>
<dbReference type="InterPro" id="IPR011059">
    <property type="entry name" value="Metal-dep_hydrolase_composite"/>
</dbReference>
<evidence type="ECO:0000256" key="2">
    <source>
        <dbReference type="ARBA" id="ARBA00012782"/>
    </source>
</evidence>
<dbReference type="InterPro" id="IPR006679">
    <property type="entry name" value="Adenine_deam"/>
</dbReference>
<dbReference type="Pfam" id="PF01979">
    <property type="entry name" value="Amidohydro_1"/>
    <property type="match status" value="1"/>
</dbReference>
<organism evidence="9 10">
    <name type="scientific">Clostridium frigidicarnis</name>
    <dbReference type="NCBI Taxonomy" id="84698"/>
    <lineage>
        <taxon>Bacteria</taxon>
        <taxon>Bacillati</taxon>
        <taxon>Bacillota</taxon>
        <taxon>Clostridia</taxon>
        <taxon>Eubacteriales</taxon>
        <taxon>Clostridiaceae</taxon>
        <taxon>Clostridium</taxon>
    </lineage>
</organism>
<dbReference type="InterPro" id="IPR032466">
    <property type="entry name" value="Metal_Hydrolase"/>
</dbReference>
<evidence type="ECO:0000313" key="10">
    <source>
        <dbReference type="Proteomes" id="UP000198619"/>
    </source>
</evidence>
<dbReference type="GO" id="GO:0000034">
    <property type="term" value="F:adenine deaminase activity"/>
    <property type="evidence" value="ECO:0007669"/>
    <property type="project" value="UniProtKB-UniRule"/>
</dbReference>
<keyword evidence="3 6" id="KW-0378">Hydrolase</keyword>
<dbReference type="SUPFAM" id="SSF51338">
    <property type="entry name" value="Composite domain of metallo-dependent hydrolases"/>
    <property type="match status" value="1"/>
</dbReference>
<dbReference type="RefSeq" id="WP_090039760.1">
    <property type="nucleotide sequence ID" value="NZ_FOKI01000007.1"/>
</dbReference>
<dbReference type="Pfam" id="PF13382">
    <property type="entry name" value="Adenine_deam_C"/>
    <property type="match status" value="1"/>
</dbReference>
<dbReference type="STRING" id="84698.SAMN04488528_100773"/>
<dbReference type="InterPro" id="IPR006680">
    <property type="entry name" value="Amidohydro-rel"/>
</dbReference>
<name>A0A1I0X5S0_9CLOT</name>
<evidence type="ECO:0000256" key="6">
    <source>
        <dbReference type="HAMAP-Rule" id="MF_01518"/>
    </source>
</evidence>
<dbReference type="EC" id="3.5.4.2" evidence="2 6"/>
<dbReference type="Proteomes" id="UP000198619">
    <property type="component" value="Unassembled WGS sequence"/>
</dbReference>
<dbReference type="PANTHER" id="PTHR11113:SF2">
    <property type="entry name" value="ADENINE DEAMINASE"/>
    <property type="match status" value="1"/>
</dbReference>
<evidence type="ECO:0000256" key="4">
    <source>
        <dbReference type="ARBA" id="ARBA00023211"/>
    </source>
</evidence>
<dbReference type="InterPro" id="IPR026912">
    <property type="entry name" value="Adenine_deam_C"/>
</dbReference>
<dbReference type="OrthoDB" id="9775607at2"/>
<dbReference type="EMBL" id="FOKI01000007">
    <property type="protein sequence ID" value="SFA95997.1"/>
    <property type="molecule type" value="Genomic_DNA"/>
</dbReference>
<dbReference type="HAMAP" id="MF_01518">
    <property type="entry name" value="Adenine_deamin"/>
    <property type="match status" value="1"/>
</dbReference>
<accession>A0A1I0X5S0</accession>
<sequence length="573" mass="64701">MKVQLIIKNLKVYNSYFKKFIQGDVVINHGKFIHIGKDYEERLTSKNIMDGNNRYMIPGLIDIHMHIESSMTIPSEFSRATIKHGVTTVVADPHEIANVFGIQGINEFIKSKEKLDIFYGIPSSVPSTSSILETTGGKITVNEVKELLDYDNILCLGEVMNFKDLIEDENSSINEIINICKDKKIPLEGHCPKIEGVDLSLYIYRGVNGDHTQQTVVSIEEKIRNGMFIEMQHKSMTAENIKFLVENNLYEHFSLVTDDVMADKLTKGHLNELVKEAVKLGMSIENAIYVSTYTPAKRMNLFDRGIIAPGKIADFILLEDIDNFNIYEVYKNGEVIFNKDKGLKEEYFTEKSKFDKKFYNSVKLKPITKDNLLVKAPKNYENKVTCRTMKVMKNTTFTEEGEVTLNIVDNSLEWQHSNCALIAVFERYGKNNNIAFGLVEGEIIKEGAVATTWAHDHHNLMVMGRNLQDMVLAANEVISCNGGYVVANNNKIMAKLELPIGGIVSHEPIEVIGEKLGKVREAMKELGYNHMNEIMSFSTLSLPVSPALKITDKGLIDVRNCSIIPLFKAHSKK</sequence>
<evidence type="ECO:0000256" key="1">
    <source>
        <dbReference type="ARBA" id="ARBA00006773"/>
    </source>
</evidence>
<evidence type="ECO:0000313" key="9">
    <source>
        <dbReference type="EMBL" id="SFA95997.1"/>
    </source>
</evidence>
<dbReference type="CDD" id="cd01295">
    <property type="entry name" value="AdeC"/>
    <property type="match status" value="1"/>
</dbReference>
<dbReference type="AlphaFoldDB" id="A0A1I0X5S0"/>